<evidence type="ECO:0000256" key="7">
    <source>
        <dbReference type="ARBA" id="ARBA00023136"/>
    </source>
</evidence>
<evidence type="ECO:0000313" key="10">
    <source>
        <dbReference type="EMBL" id="PIP31551.1"/>
    </source>
</evidence>
<evidence type="ECO:0000256" key="1">
    <source>
        <dbReference type="ARBA" id="ARBA00004377"/>
    </source>
</evidence>
<dbReference type="Pfam" id="PF12019">
    <property type="entry name" value="GspH"/>
    <property type="match status" value="1"/>
</dbReference>
<dbReference type="InterPro" id="IPR012902">
    <property type="entry name" value="N_methyl_site"/>
</dbReference>
<name>A0A2G9ZEL4_9BACT</name>
<dbReference type="SUPFAM" id="SSF54523">
    <property type="entry name" value="Pili subunits"/>
    <property type="match status" value="1"/>
</dbReference>
<comment type="caution">
    <text evidence="10">The sequence shown here is derived from an EMBL/GenBank/DDBJ whole genome shotgun (WGS) entry which is preliminary data.</text>
</comment>
<dbReference type="EMBL" id="PCSB01000061">
    <property type="protein sequence ID" value="PIP31551.1"/>
    <property type="molecule type" value="Genomic_DNA"/>
</dbReference>
<keyword evidence="3" id="KW-0488">Methylation</keyword>
<dbReference type="GO" id="GO:0015628">
    <property type="term" value="P:protein secretion by the type II secretion system"/>
    <property type="evidence" value="ECO:0007669"/>
    <property type="project" value="InterPro"/>
</dbReference>
<proteinExistence type="predicted"/>
<keyword evidence="5 8" id="KW-0812">Transmembrane</keyword>
<comment type="subcellular location">
    <subcellularLocation>
        <location evidence="1">Cell inner membrane</location>
        <topology evidence="1">Single-pass membrane protein</topology>
    </subcellularLocation>
</comment>
<accession>A0A2G9ZEL4</accession>
<sequence>MLNKKTIFTFSKRNPHKFLTGFTLIEVLMAISIMAILFAVFISSTNFFQPRAKLSSVARDLITDIRYAQQLAVNEQVEYGISFLVSENKYQLWRFSEIPQQIFEKILSQEVQINQVLGLTDNQVRFNAYGAVTEDGSVYLINSKSETKIIEIRPSGFVKLHE</sequence>
<evidence type="ECO:0000259" key="9">
    <source>
        <dbReference type="Pfam" id="PF12019"/>
    </source>
</evidence>
<dbReference type="Pfam" id="PF07963">
    <property type="entry name" value="N_methyl"/>
    <property type="match status" value="1"/>
</dbReference>
<evidence type="ECO:0000256" key="2">
    <source>
        <dbReference type="ARBA" id="ARBA00022475"/>
    </source>
</evidence>
<dbReference type="GO" id="GO:0005886">
    <property type="term" value="C:plasma membrane"/>
    <property type="evidence" value="ECO:0007669"/>
    <property type="project" value="UniProtKB-SubCell"/>
</dbReference>
<dbReference type="InterPro" id="IPR022346">
    <property type="entry name" value="T2SS_GspH"/>
</dbReference>
<keyword evidence="6 8" id="KW-1133">Transmembrane helix</keyword>
<reference evidence="10 11" key="1">
    <citation type="submission" date="2017-09" db="EMBL/GenBank/DDBJ databases">
        <title>Depth-based differentiation of microbial function through sediment-hosted aquifers and enrichment of novel symbionts in the deep terrestrial subsurface.</title>
        <authorList>
            <person name="Probst A.J."/>
            <person name="Ladd B."/>
            <person name="Jarett J.K."/>
            <person name="Geller-Mcgrath D.E."/>
            <person name="Sieber C.M."/>
            <person name="Emerson J.B."/>
            <person name="Anantharaman K."/>
            <person name="Thomas B.C."/>
            <person name="Malmstrom R."/>
            <person name="Stieglmeier M."/>
            <person name="Klingl A."/>
            <person name="Woyke T."/>
            <person name="Ryan C.M."/>
            <person name="Banfield J.F."/>
        </authorList>
    </citation>
    <scope>NUCLEOTIDE SEQUENCE [LARGE SCALE GENOMIC DNA]</scope>
    <source>
        <strain evidence="10">CG23_combo_of_CG06-09_8_20_14_all_37_87_8</strain>
    </source>
</reference>
<feature type="domain" description="General secretion pathway GspH" evidence="9">
    <location>
        <begin position="58"/>
        <end position="156"/>
    </location>
</feature>
<evidence type="ECO:0000256" key="5">
    <source>
        <dbReference type="ARBA" id="ARBA00022692"/>
    </source>
</evidence>
<evidence type="ECO:0000256" key="3">
    <source>
        <dbReference type="ARBA" id="ARBA00022481"/>
    </source>
</evidence>
<dbReference type="PIRSF" id="PIRSF021292">
    <property type="entry name" value="Competence_ComGD"/>
    <property type="match status" value="1"/>
</dbReference>
<dbReference type="GO" id="GO:0030420">
    <property type="term" value="P:establishment of competence for transformation"/>
    <property type="evidence" value="ECO:0007669"/>
    <property type="project" value="InterPro"/>
</dbReference>
<evidence type="ECO:0000256" key="6">
    <source>
        <dbReference type="ARBA" id="ARBA00022989"/>
    </source>
</evidence>
<dbReference type="GO" id="GO:0015627">
    <property type="term" value="C:type II protein secretion system complex"/>
    <property type="evidence" value="ECO:0007669"/>
    <property type="project" value="InterPro"/>
</dbReference>
<evidence type="ECO:0000256" key="8">
    <source>
        <dbReference type="SAM" id="Phobius"/>
    </source>
</evidence>
<dbReference type="InterPro" id="IPR045584">
    <property type="entry name" value="Pilin-like"/>
</dbReference>
<keyword evidence="7 8" id="KW-0472">Membrane</keyword>
<dbReference type="PROSITE" id="PS00409">
    <property type="entry name" value="PROKAR_NTER_METHYL"/>
    <property type="match status" value="1"/>
</dbReference>
<dbReference type="Gene3D" id="3.30.700.10">
    <property type="entry name" value="Glycoprotein, Type 4 Pilin"/>
    <property type="match status" value="1"/>
</dbReference>
<feature type="transmembrane region" description="Helical" evidence="8">
    <location>
        <begin position="21"/>
        <end position="42"/>
    </location>
</feature>
<gene>
    <name evidence="10" type="ORF">COX24_02840</name>
</gene>
<keyword evidence="2" id="KW-1003">Cell membrane</keyword>
<dbReference type="AlphaFoldDB" id="A0A2G9ZEL4"/>
<organism evidence="10 11">
    <name type="scientific">bacterium (Candidatus Gribaldobacteria) CG23_combo_of_CG06-09_8_20_14_all_37_87_8</name>
    <dbReference type="NCBI Taxonomy" id="2014278"/>
    <lineage>
        <taxon>Bacteria</taxon>
        <taxon>Candidatus Gribaldobacteria</taxon>
    </lineage>
</organism>
<protein>
    <recommendedName>
        <fullName evidence="9">General secretion pathway GspH domain-containing protein</fullName>
    </recommendedName>
</protein>
<dbReference type="Proteomes" id="UP000230447">
    <property type="component" value="Unassembled WGS sequence"/>
</dbReference>
<evidence type="ECO:0000256" key="4">
    <source>
        <dbReference type="ARBA" id="ARBA00022519"/>
    </source>
</evidence>
<evidence type="ECO:0000313" key="11">
    <source>
        <dbReference type="Proteomes" id="UP000230447"/>
    </source>
</evidence>
<keyword evidence="4" id="KW-0997">Cell inner membrane</keyword>
<dbReference type="InterPro" id="IPR016785">
    <property type="entry name" value="ComGD"/>
</dbReference>
<dbReference type="NCBIfam" id="TIGR02532">
    <property type="entry name" value="IV_pilin_GFxxxE"/>
    <property type="match status" value="1"/>
</dbReference>